<evidence type="ECO:0000256" key="4">
    <source>
        <dbReference type="ARBA" id="ARBA00022806"/>
    </source>
</evidence>
<dbReference type="InterPro" id="IPR011545">
    <property type="entry name" value="DEAD/DEAH_box_helicase_dom"/>
</dbReference>
<dbReference type="GO" id="GO:0003724">
    <property type="term" value="F:RNA helicase activity"/>
    <property type="evidence" value="ECO:0007669"/>
    <property type="project" value="UniProtKB-EC"/>
</dbReference>
<dbReference type="GO" id="GO:0005524">
    <property type="term" value="F:ATP binding"/>
    <property type="evidence" value="ECO:0007669"/>
    <property type="project" value="UniProtKB-KW"/>
</dbReference>
<dbReference type="SUPFAM" id="SSF52540">
    <property type="entry name" value="P-loop containing nucleoside triphosphate hydrolases"/>
    <property type="match status" value="1"/>
</dbReference>
<sequence length="498" mass="55602">MLTHIMDQRLLEKGEGPIAVVLAPTRELAHQIYVETRRYAKIFGCKVCAIYGGVNKWEQIKALRQLCEVVIATPGRLIDLIRAKACPMKRITFLVLDEADQMLSHGFEPQVRTIANRIRPDRQTVFFSATFNKKLKLLARDILRNPIEIRTGTFGSHDLITQEFIPFQSDNEKWNWLASNLKGFVQNGKVLVFVSQKAGCDQLASSINSYLRDTPCVHIHGDKSQQERTKAIQDFKGNSMVLVATDVASRGLHIPNVNTVICFDAARNIDSHTHRIGRTGRMGKDGAKPGKAYVLLTKNDTKFSQVLLKTLRGAKQKIPQFLSGFAHAESGSSNVGSETVYKGKRRRVIHEDWSQRGSGRSDVSSAREKTVGLGFTGSTNSSVWMQKDTTTHLYSVFVKGDELKPKSNIATEVRRGSKSGLSREERNSLKFTISHQAVAKQWADGSAGANNSTVLEKLSSRKSRWDESGSTMKTETTGKEGNPENLVAKKRKSRWDIK</sequence>
<keyword evidence="3" id="KW-0378">Hydrolase</keyword>
<feature type="compositionally biased region" description="Basic residues" evidence="6">
    <location>
        <begin position="488"/>
        <end position="498"/>
    </location>
</feature>
<evidence type="ECO:0000259" key="8">
    <source>
        <dbReference type="PROSITE" id="PS51194"/>
    </source>
</evidence>
<proteinExistence type="predicted"/>
<dbReference type="PROSITE" id="PS51192">
    <property type="entry name" value="HELICASE_ATP_BIND_1"/>
    <property type="match status" value="1"/>
</dbReference>
<feature type="domain" description="Helicase ATP-binding" evidence="7">
    <location>
        <begin position="1"/>
        <end position="149"/>
    </location>
</feature>
<dbReference type="Gene3D" id="3.40.50.300">
    <property type="entry name" value="P-loop containing nucleotide triphosphate hydrolases"/>
    <property type="match status" value="2"/>
</dbReference>
<evidence type="ECO:0000256" key="5">
    <source>
        <dbReference type="ARBA" id="ARBA00022840"/>
    </source>
</evidence>
<keyword evidence="5" id="KW-0067">ATP-binding</keyword>
<dbReference type="PANTHER" id="PTHR47958">
    <property type="entry name" value="ATP-DEPENDENT RNA HELICASE DBP3"/>
    <property type="match status" value="1"/>
</dbReference>
<dbReference type="EC" id="3.6.4.13" evidence="1"/>
<feature type="domain" description="Helicase C-terminal" evidence="8">
    <location>
        <begin position="159"/>
        <end position="326"/>
    </location>
</feature>
<keyword evidence="4" id="KW-0347">Helicase</keyword>
<dbReference type="GO" id="GO:0016787">
    <property type="term" value="F:hydrolase activity"/>
    <property type="evidence" value="ECO:0007669"/>
    <property type="project" value="UniProtKB-KW"/>
</dbReference>
<accession>A0A7S3LTS7</accession>
<reference evidence="9" key="1">
    <citation type="submission" date="2021-01" db="EMBL/GenBank/DDBJ databases">
        <authorList>
            <person name="Corre E."/>
            <person name="Pelletier E."/>
            <person name="Niang G."/>
            <person name="Scheremetjew M."/>
            <person name="Finn R."/>
            <person name="Kale V."/>
            <person name="Holt S."/>
            <person name="Cochrane G."/>
            <person name="Meng A."/>
            <person name="Brown T."/>
            <person name="Cohen L."/>
        </authorList>
    </citation>
    <scope>NUCLEOTIDE SEQUENCE</scope>
    <source>
        <strain evidence="9">GSBS06</strain>
    </source>
</reference>
<feature type="region of interest" description="Disordered" evidence="6">
    <location>
        <begin position="455"/>
        <end position="498"/>
    </location>
</feature>
<keyword evidence="2" id="KW-0547">Nucleotide-binding</keyword>
<evidence type="ECO:0000256" key="1">
    <source>
        <dbReference type="ARBA" id="ARBA00012552"/>
    </source>
</evidence>
<dbReference type="Pfam" id="PF00270">
    <property type="entry name" value="DEAD"/>
    <property type="match status" value="1"/>
</dbReference>
<dbReference type="CDD" id="cd18787">
    <property type="entry name" value="SF2_C_DEAD"/>
    <property type="match status" value="1"/>
</dbReference>
<dbReference type="SMART" id="SM00490">
    <property type="entry name" value="HELICc"/>
    <property type="match status" value="1"/>
</dbReference>
<evidence type="ECO:0000259" key="7">
    <source>
        <dbReference type="PROSITE" id="PS51192"/>
    </source>
</evidence>
<gene>
    <name evidence="9" type="ORF">ASTO00021_LOCUS10049</name>
</gene>
<protein>
    <recommendedName>
        <fullName evidence="1">RNA helicase</fullName>
        <ecNumber evidence="1">3.6.4.13</ecNumber>
    </recommendedName>
</protein>
<dbReference type="InterPro" id="IPR027417">
    <property type="entry name" value="P-loop_NTPase"/>
</dbReference>
<dbReference type="SMART" id="SM00487">
    <property type="entry name" value="DEXDc"/>
    <property type="match status" value="1"/>
</dbReference>
<dbReference type="InterPro" id="IPR014001">
    <property type="entry name" value="Helicase_ATP-bd"/>
</dbReference>
<name>A0A7S3LTS7_9STRA</name>
<dbReference type="PROSITE" id="PS51194">
    <property type="entry name" value="HELICASE_CTER"/>
    <property type="match status" value="1"/>
</dbReference>
<dbReference type="Pfam" id="PF00271">
    <property type="entry name" value="Helicase_C"/>
    <property type="match status" value="1"/>
</dbReference>
<evidence type="ECO:0000256" key="2">
    <source>
        <dbReference type="ARBA" id="ARBA00022741"/>
    </source>
</evidence>
<evidence type="ECO:0000256" key="3">
    <source>
        <dbReference type="ARBA" id="ARBA00022801"/>
    </source>
</evidence>
<organism evidence="9">
    <name type="scientific">Aplanochytrium stocchinoi</name>
    <dbReference type="NCBI Taxonomy" id="215587"/>
    <lineage>
        <taxon>Eukaryota</taxon>
        <taxon>Sar</taxon>
        <taxon>Stramenopiles</taxon>
        <taxon>Bigyra</taxon>
        <taxon>Labyrinthulomycetes</taxon>
        <taxon>Thraustochytrida</taxon>
        <taxon>Thraustochytriidae</taxon>
        <taxon>Aplanochytrium</taxon>
    </lineage>
</organism>
<dbReference type="GO" id="GO:0003676">
    <property type="term" value="F:nucleic acid binding"/>
    <property type="evidence" value="ECO:0007669"/>
    <property type="project" value="InterPro"/>
</dbReference>
<dbReference type="EMBL" id="HBIN01013311">
    <property type="protein sequence ID" value="CAE0439888.1"/>
    <property type="molecule type" value="Transcribed_RNA"/>
</dbReference>
<dbReference type="InterPro" id="IPR001650">
    <property type="entry name" value="Helicase_C-like"/>
</dbReference>
<dbReference type="AlphaFoldDB" id="A0A7S3LTS7"/>
<evidence type="ECO:0000313" key="9">
    <source>
        <dbReference type="EMBL" id="CAE0439888.1"/>
    </source>
</evidence>
<evidence type="ECO:0000256" key="6">
    <source>
        <dbReference type="SAM" id="MobiDB-lite"/>
    </source>
</evidence>